<dbReference type="EMBL" id="JAPEIS010000006">
    <property type="protein sequence ID" value="KAJ8065724.1"/>
    <property type="molecule type" value="Genomic_DNA"/>
</dbReference>
<feature type="region of interest" description="Disordered" evidence="1">
    <location>
        <begin position="378"/>
        <end position="405"/>
    </location>
</feature>
<feature type="region of interest" description="Disordered" evidence="1">
    <location>
        <begin position="281"/>
        <end position="304"/>
    </location>
</feature>
<gene>
    <name evidence="2" type="ORF">OCU04_006394</name>
</gene>
<dbReference type="AlphaFoldDB" id="A0A9X0ANR3"/>
<evidence type="ECO:0000256" key="1">
    <source>
        <dbReference type="SAM" id="MobiDB-lite"/>
    </source>
</evidence>
<sequence length="844" mass="95007">MDTNSSKRRKLYQSTLSYFPQVQISKGKGKEVQTMARQSVWVSNKIPVEIFNLIIINLPRSTIQNMRLVNREFEAKVSEYLFKYVVVPFRPEIYGINSEPSNPQSSIMLQDKGMRIFQGFGRHIKHFAMSFEVDIAKLTNPPVKHDHDTITTFWGSYKWPFQKYNRYAQLEGLEQKADETRTMTKAFQFIVAAEELGLSIDGGLGWLAGSDINQKVVQRGDKAVVFGSSRFEPEPKQKRSARPARNYQLFRTELPTGTRSIIQRMLQEVGYRTDQLDQSLDDAQSDQGQADAGAQERRGRFAPTIPYNDFEEGIARMLGNHFRNGIAATEDDNEDDERFNDEDEISSEAEEGGGQGENVRFTLPNINDEILTTVYNDVGENIGDTGDSTREIRQKPNPNPLKPNELTGAQKEMLLELEWAQRAFMQTFTIAVIDSPITFADVKKLTIARLPNTHLPNLVRDDFWNSLPNLDLLSLGIIPDWRELIKLPTSWVQDNRLPPSKAVTGVFQLLFKQISQRQNIQCLHFEWICGGEYAPGLFCRNQHVLAAPVVSESIDMVSRVEEKEVLSLPFIKNLSLKNCWFSPHIFTRFIEELKQCNLQRLTLDSVSLTAFIRPGLHPTPHANNAMHQQNALAQAMAANMGIHNHLVAPPAWAQPPALGLAGPPALPMPVVITNPNAQPVWLNQPRNGSWAHVIDILTPGERLADLRYAREFSEEPGPKTQSGLKELVFKSCGYVRLPLDFNQSAFNDGLNPRGSTPTGITKRINNYESMMMKSGDSLLGSITNTMSDLEVNTLENAWNMTLGWDAVNPQQLVEAKHDGITRAGFGRFNGTIQAAAPEIVMTDL</sequence>
<keyword evidence="3" id="KW-1185">Reference proteome</keyword>
<proteinExistence type="predicted"/>
<accession>A0A9X0ANR3</accession>
<dbReference type="Proteomes" id="UP001152300">
    <property type="component" value="Unassembled WGS sequence"/>
</dbReference>
<protein>
    <recommendedName>
        <fullName evidence="4">F-box domain-containing protein</fullName>
    </recommendedName>
</protein>
<feature type="compositionally biased region" description="Acidic residues" evidence="1">
    <location>
        <begin position="329"/>
        <end position="351"/>
    </location>
</feature>
<comment type="caution">
    <text evidence="2">The sequence shown here is derived from an EMBL/GenBank/DDBJ whole genome shotgun (WGS) entry which is preliminary data.</text>
</comment>
<organism evidence="2 3">
    <name type="scientific">Sclerotinia nivalis</name>
    <dbReference type="NCBI Taxonomy" id="352851"/>
    <lineage>
        <taxon>Eukaryota</taxon>
        <taxon>Fungi</taxon>
        <taxon>Dikarya</taxon>
        <taxon>Ascomycota</taxon>
        <taxon>Pezizomycotina</taxon>
        <taxon>Leotiomycetes</taxon>
        <taxon>Helotiales</taxon>
        <taxon>Sclerotiniaceae</taxon>
        <taxon>Sclerotinia</taxon>
    </lineage>
</organism>
<dbReference type="OrthoDB" id="4194555at2759"/>
<name>A0A9X0ANR3_9HELO</name>
<evidence type="ECO:0000313" key="3">
    <source>
        <dbReference type="Proteomes" id="UP001152300"/>
    </source>
</evidence>
<evidence type="ECO:0008006" key="4">
    <source>
        <dbReference type="Google" id="ProtNLM"/>
    </source>
</evidence>
<evidence type="ECO:0000313" key="2">
    <source>
        <dbReference type="EMBL" id="KAJ8065724.1"/>
    </source>
</evidence>
<feature type="region of interest" description="Disordered" evidence="1">
    <location>
        <begin position="327"/>
        <end position="360"/>
    </location>
</feature>
<reference evidence="2" key="1">
    <citation type="submission" date="2022-11" db="EMBL/GenBank/DDBJ databases">
        <title>Genome Resource of Sclerotinia nivalis Strain SnTB1, a Plant Pathogen Isolated from American Ginseng.</title>
        <authorList>
            <person name="Fan S."/>
        </authorList>
    </citation>
    <scope>NUCLEOTIDE SEQUENCE</scope>
    <source>
        <strain evidence="2">SnTB1</strain>
    </source>
</reference>